<evidence type="ECO:0000313" key="1">
    <source>
        <dbReference type="EMBL" id="GIH27607.1"/>
    </source>
</evidence>
<keyword evidence="2" id="KW-1185">Reference proteome</keyword>
<organism evidence="1 2">
    <name type="scientific">Acrocarpospora phusangensis</name>
    <dbReference type="NCBI Taxonomy" id="1070424"/>
    <lineage>
        <taxon>Bacteria</taxon>
        <taxon>Bacillati</taxon>
        <taxon>Actinomycetota</taxon>
        <taxon>Actinomycetes</taxon>
        <taxon>Streptosporangiales</taxon>
        <taxon>Streptosporangiaceae</taxon>
        <taxon>Acrocarpospora</taxon>
    </lineage>
</organism>
<sequence>MTDYRAGTTINALDFPPAVFNRDSTDITVASTSYADGSPQVSTTFVAPTSGRVLLTVGGGLRGDGTRRLHLSPVVKETNDSGTTILAPNVVTRGVGVQENATGYVYYSRTTLLEGLNPGQVYFAKTQHKSSAATGTAGFDSRDIYITPVP</sequence>
<dbReference type="EMBL" id="BOOA01000059">
    <property type="protein sequence ID" value="GIH27607.1"/>
    <property type="molecule type" value="Genomic_DNA"/>
</dbReference>
<reference evidence="1" key="1">
    <citation type="submission" date="2021-01" db="EMBL/GenBank/DDBJ databases">
        <title>Whole genome shotgun sequence of Acrocarpospora phusangensis NBRC 108782.</title>
        <authorList>
            <person name="Komaki H."/>
            <person name="Tamura T."/>
        </authorList>
    </citation>
    <scope>NUCLEOTIDE SEQUENCE</scope>
    <source>
        <strain evidence="1">NBRC 108782</strain>
    </source>
</reference>
<proteinExistence type="predicted"/>
<dbReference type="Proteomes" id="UP000640052">
    <property type="component" value="Unassembled WGS sequence"/>
</dbReference>
<evidence type="ECO:0000313" key="2">
    <source>
        <dbReference type="Proteomes" id="UP000640052"/>
    </source>
</evidence>
<comment type="caution">
    <text evidence="1">The sequence shown here is derived from an EMBL/GenBank/DDBJ whole genome shotgun (WGS) entry which is preliminary data.</text>
</comment>
<dbReference type="AlphaFoldDB" id="A0A919QES4"/>
<gene>
    <name evidence="1" type="ORF">Aph01nite_59170</name>
</gene>
<accession>A0A919QES4</accession>
<dbReference type="RefSeq" id="WP_204044253.1">
    <property type="nucleotide sequence ID" value="NZ_BOOA01000059.1"/>
</dbReference>
<protein>
    <submittedName>
        <fullName evidence="1">Uncharacterized protein</fullName>
    </submittedName>
</protein>
<name>A0A919QES4_9ACTN</name>